<name>A0A2D1KMV5_9LACO</name>
<reference evidence="1 2" key="1">
    <citation type="submission" date="2016-10" db="EMBL/GenBank/DDBJ databases">
        <title>The whole genome sequencing and assembly of L. cotyniformis subsp. torquens DSM 20004 strain.</title>
        <authorList>
            <person name="Park M.-K."/>
            <person name="Lee Y.-J."/>
            <person name="Yi H."/>
            <person name="Bahn Y.-S."/>
            <person name="Kim J.F."/>
            <person name="Lee D.-W."/>
        </authorList>
    </citation>
    <scope>NUCLEOTIDE SEQUENCE [LARGE SCALE GENOMIC DNA]</scope>
    <source>
        <strain evidence="1 2">DSM 20004</strain>
    </source>
</reference>
<dbReference type="Proteomes" id="UP000223559">
    <property type="component" value="Chromosome"/>
</dbReference>
<accession>A0A2D1KMV5</accession>
<dbReference type="EMBL" id="CP017697">
    <property type="protein sequence ID" value="ATO43421.1"/>
    <property type="molecule type" value="Genomic_DNA"/>
</dbReference>
<proteinExistence type="predicted"/>
<organism evidence="1 2">
    <name type="scientific">Loigolactobacillus coryniformis subsp. torquens DSM 20004 = KCTC 3535</name>
    <dbReference type="NCBI Taxonomy" id="1423822"/>
    <lineage>
        <taxon>Bacteria</taxon>
        <taxon>Bacillati</taxon>
        <taxon>Bacillota</taxon>
        <taxon>Bacilli</taxon>
        <taxon>Lactobacillales</taxon>
        <taxon>Lactobacillaceae</taxon>
        <taxon>Loigolactobacillus</taxon>
    </lineage>
</organism>
<gene>
    <name evidence="1" type="ORF">LC20004_05650</name>
</gene>
<keyword evidence="2" id="KW-1185">Reference proteome</keyword>
<dbReference type="RefSeq" id="WP_010010798.1">
    <property type="nucleotide sequence ID" value="NZ_AEOS01000101.1"/>
</dbReference>
<sequence>MYFKTLTSLQTKYTNGPDKILDSVVQDLDLWIMRLTPRATHFINPLQFASMTNAQWELVLRVFDDATGENMFKPFYLYRDPFTNAIIADGESKKALIEQKTAFNESTLKEVTINPDFIETMFDLQERPIEKLKFTKSNDSFFNSATPLSVASLKSKGVVSDYEHF</sequence>
<protein>
    <submittedName>
        <fullName evidence="1">Uncharacterized protein</fullName>
    </submittedName>
</protein>
<dbReference type="AlphaFoldDB" id="A0A2D1KMV5"/>
<evidence type="ECO:0000313" key="2">
    <source>
        <dbReference type="Proteomes" id="UP000223559"/>
    </source>
</evidence>
<dbReference type="OrthoDB" id="9963369at2"/>
<dbReference type="KEGG" id="lcy:LC20004_05650"/>
<evidence type="ECO:0000313" key="1">
    <source>
        <dbReference type="EMBL" id="ATO43421.1"/>
    </source>
</evidence>